<evidence type="ECO:0008006" key="4">
    <source>
        <dbReference type="Google" id="ProtNLM"/>
    </source>
</evidence>
<gene>
    <name evidence="2" type="ORF">Tco_0681745</name>
</gene>
<feature type="compositionally biased region" description="Basic and acidic residues" evidence="1">
    <location>
        <begin position="63"/>
        <end position="76"/>
    </location>
</feature>
<reference evidence="2" key="2">
    <citation type="submission" date="2022-01" db="EMBL/GenBank/DDBJ databases">
        <authorList>
            <person name="Yamashiro T."/>
            <person name="Shiraishi A."/>
            <person name="Satake H."/>
            <person name="Nakayama K."/>
        </authorList>
    </citation>
    <scope>NUCLEOTIDE SEQUENCE</scope>
</reference>
<feature type="non-terminal residue" evidence="2">
    <location>
        <position position="1"/>
    </location>
</feature>
<keyword evidence="3" id="KW-1185">Reference proteome</keyword>
<sequence length="76" mass="8923">RGPECKRISRFMHGVNNPELTKRLNEHVPKTMEEMMTSTTAFIRRETVAASKNKGHTSWKPQDQLKRHVSERKSEF</sequence>
<accession>A0ABQ4XPX9</accession>
<evidence type="ECO:0000313" key="3">
    <source>
        <dbReference type="Proteomes" id="UP001151760"/>
    </source>
</evidence>
<comment type="caution">
    <text evidence="2">The sequence shown here is derived from an EMBL/GenBank/DDBJ whole genome shotgun (WGS) entry which is preliminary data.</text>
</comment>
<name>A0ABQ4XPX9_9ASTR</name>
<evidence type="ECO:0000256" key="1">
    <source>
        <dbReference type="SAM" id="MobiDB-lite"/>
    </source>
</evidence>
<dbReference type="Proteomes" id="UP001151760">
    <property type="component" value="Unassembled WGS sequence"/>
</dbReference>
<reference evidence="2" key="1">
    <citation type="journal article" date="2022" name="Int. J. Mol. Sci.">
        <title>Draft Genome of Tanacetum Coccineum: Genomic Comparison of Closely Related Tanacetum-Family Plants.</title>
        <authorList>
            <person name="Yamashiro T."/>
            <person name="Shiraishi A."/>
            <person name="Nakayama K."/>
            <person name="Satake H."/>
        </authorList>
    </citation>
    <scope>NUCLEOTIDE SEQUENCE</scope>
</reference>
<protein>
    <recommendedName>
        <fullName evidence="4">Reverse transcriptase domain-containing protein</fullName>
    </recommendedName>
</protein>
<proteinExistence type="predicted"/>
<evidence type="ECO:0000313" key="2">
    <source>
        <dbReference type="EMBL" id="GJS67181.1"/>
    </source>
</evidence>
<feature type="region of interest" description="Disordered" evidence="1">
    <location>
        <begin position="50"/>
        <end position="76"/>
    </location>
</feature>
<organism evidence="2 3">
    <name type="scientific">Tanacetum coccineum</name>
    <dbReference type="NCBI Taxonomy" id="301880"/>
    <lineage>
        <taxon>Eukaryota</taxon>
        <taxon>Viridiplantae</taxon>
        <taxon>Streptophyta</taxon>
        <taxon>Embryophyta</taxon>
        <taxon>Tracheophyta</taxon>
        <taxon>Spermatophyta</taxon>
        <taxon>Magnoliopsida</taxon>
        <taxon>eudicotyledons</taxon>
        <taxon>Gunneridae</taxon>
        <taxon>Pentapetalae</taxon>
        <taxon>asterids</taxon>
        <taxon>campanulids</taxon>
        <taxon>Asterales</taxon>
        <taxon>Asteraceae</taxon>
        <taxon>Asteroideae</taxon>
        <taxon>Anthemideae</taxon>
        <taxon>Anthemidinae</taxon>
        <taxon>Tanacetum</taxon>
    </lineage>
</organism>
<dbReference type="EMBL" id="BQNB010009700">
    <property type="protein sequence ID" value="GJS67181.1"/>
    <property type="molecule type" value="Genomic_DNA"/>
</dbReference>